<accession>A0ABS6AKL6</accession>
<organism evidence="3 4">
    <name type="scientific">Paracoccus marinaquae</name>
    <dbReference type="NCBI Taxonomy" id="2841926"/>
    <lineage>
        <taxon>Bacteria</taxon>
        <taxon>Pseudomonadati</taxon>
        <taxon>Pseudomonadota</taxon>
        <taxon>Alphaproteobacteria</taxon>
        <taxon>Rhodobacterales</taxon>
        <taxon>Paracoccaceae</taxon>
        <taxon>Paracoccus</taxon>
    </lineage>
</organism>
<reference evidence="3" key="1">
    <citation type="submission" date="2021-06" db="EMBL/GenBank/DDBJ databases">
        <title>Paracoccus bacterium XHP0099 sp. nov., isolated from the surface waters of the Yellow Sea.</title>
        <authorList>
            <person name="Xue H."/>
            <person name="Zhang D."/>
        </authorList>
    </citation>
    <scope>NUCLEOTIDE SEQUENCE</scope>
    <source>
        <strain evidence="3">XHP0099</strain>
    </source>
</reference>
<comment type="caution">
    <text evidence="3">The sequence shown here is derived from an EMBL/GenBank/DDBJ whole genome shotgun (WGS) entry which is preliminary data.</text>
</comment>
<dbReference type="Proteomes" id="UP001166191">
    <property type="component" value="Unassembled WGS sequence"/>
</dbReference>
<dbReference type="InterPro" id="IPR002762">
    <property type="entry name" value="CbiX-like"/>
</dbReference>
<gene>
    <name evidence="3" type="ORF">KNW02_13095</name>
</gene>
<dbReference type="EMBL" id="JAHKNG010000023">
    <property type="protein sequence ID" value="MBU3031054.1"/>
    <property type="molecule type" value="Genomic_DNA"/>
</dbReference>
<keyword evidence="1" id="KW-0479">Metal-binding</keyword>
<keyword evidence="2" id="KW-0456">Lyase</keyword>
<dbReference type="CDD" id="cd03416">
    <property type="entry name" value="CbiX_SirB_N"/>
    <property type="match status" value="1"/>
</dbReference>
<keyword evidence="4" id="KW-1185">Reference proteome</keyword>
<proteinExistence type="predicted"/>
<evidence type="ECO:0000313" key="4">
    <source>
        <dbReference type="Proteomes" id="UP001166191"/>
    </source>
</evidence>
<evidence type="ECO:0000256" key="1">
    <source>
        <dbReference type="ARBA" id="ARBA00022723"/>
    </source>
</evidence>
<protein>
    <submittedName>
        <fullName evidence="3">Cobalamin biosynthesis protein CbiX</fullName>
    </submittedName>
</protein>
<dbReference type="Pfam" id="PF01903">
    <property type="entry name" value="CbiX"/>
    <property type="match status" value="1"/>
</dbReference>
<name>A0ABS6AKL6_9RHOB</name>
<evidence type="ECO:0000313" key="3">
    <source>
        <dbReference type="EMBL" id="MBU3031054.1"/>
    </source>
</evidence>
<dbReference type="RefSeq" id="WP_216033728.1">
    <property type="nucleotide sequence ID" value="NZ_JAHKNG010000023.1"/>
</dbReference>
<sequence length="234" mass="24296">MPARIRRAVIVSHGQPGDPGPQQQAIEDLAAQVARHDPGCEILGATLAMPGALAATAGPEALIYPMFMAEGWFTRTELPRRLAAAGIAGARVMRPFGTDPALPALIARKALEAAAAAGWAGHETTLLLSAHGSQRSQASFTITCELANRIAPHFARVVTGFIEQPPFVAEAAQGLDRAVSLPLFALGADHVTDDLPAALDEAGFTGPRLDPIGLAPEVPGLIAAALRLETSSLK</sequence>
<evidence type="ECO:0000256" key="2">
    <source>
        <dbReference type="ARBA" id="ARBA00023239"/>
    </source>
</evidence>